<keyword evidence="2" id="KW-0813">Transport</keyword>
<dbReference type="GO" id="GO:0015421">
    <property type="term" value="F:ABC-type oligopeptide transporter activity"/>
    <property type="evidence" value="ECO:0007669"/>
    <property type="project" value="TreeGrafter"/>
</dbReference>
<dbReference type="PROSITE" id="PS50893">
    <property type="entry name" value="ABC_TRANSPORTER_2"/>
    <property type="match status" value="1"/>
</dbReference>
<feature type="transmembrane region" description="Helical" evidence="9">
    <location>
        <begin position="147"/>
        <end position="180"/>
    </location>
</feature>
<dbReference type="FunFam" id="3.40.50.300:FF:000221">
    <property type="entry name" value="Multidrug ABC transporter ATP-binding protein"/>
    <property type="match status" value="1"/>
</dbReference>
<comment type="caution">
    <text evidence="11">The sequence shown here is derived from an EMBL/GenBank/DDBJ whole genome shotgun (WGS) entry which is preliminary data.</text>
</comment>
<dbReference type="EMBL" id="MGGP01000005">
    <property type="protein sequence ID" value="OGM33242.1"/>
    <property type="molecule type" value="Genomic_DNA"/>
</dbReference>
<evidence type="ECO:0000256" key="5">
    <source>
        <dbReference type="ARBA" id="ARBA00022741"/>
    </source>
</evidence>
<evidence type="ECO:0000256" key="7">
    <source>
        <dbReference type="ARBA" id="ARBA00022989"/>
    </source>
</evidence>
<name>A0A1F7Z115_9BACT</name>
<keyword evidence="3" id="KW-1003">Cell membrane</keyword>
<dbReference type="Gene3D" id="3.40.50.300">
    <property type="entry name" value="P-loop containing nucleotide triphosphate hydrolases"/>
    <property type="match status" value="1"/>
</dbReference>
<keyword evidence="4 9" id="KW-0812">Transmembrane</keyword>
<dbReference type="SUPFAM" id="SSF52540">
    <property type="entry name" value="P-loop containing nucleoside triphosphate hydrolases"/>
    <property type="match status" value="1"/>
</dbReference>
<evidence type="ECO:0000256" key="8">
    <source>
        <dbReference type="ARBA" id="ARBA00023136"/>
    </source>
</evidence>
<accession>A0A1F7Z115</accession>
<evidence type="ECO:0000256" key="4">
    <source>
        <dbReference type="ARBA" id="ARBA00022692"/>
    </source>
</evidence>
<dbReference type="Proteomes" id="UP000178870">
    <property type="component" value="Unassembled WGS sequence"/>
</dbReference>
<feature type="domain" description="ABC transporter" evidence="10">
    <location>
        <begin position="347"/>
        <end position="587"/>
    </location>
</feature>
<evidence type="ECO:0000256" key="1">
    <source>
        <dbReference type="ARBA" id="ARBA00004651"/>
    </source>
</evidence>
<dbReference type="PANTHER" id="PTHR43394">
    <property type="entry name" value="ATP-DEPENDENT PERMEASE MDL1, MITOCHONDRIAL"/>
    <property type="match status" value="1"/>
</dbReference>
<dbReference type="InterPro" id="IPR003439">
    <property type="entry name" value="ABC_transporter-like_ATP-bd"/>
</dbReference>
<dbReference type="InterPro" id="IPR017871">
    <property type="entry name" value="ABC_transporter-like_CS"/>
</dbReference>
<evidence type="ECO:0000256" key="9">
    <source>
        <dbReference type="SAM" id="Phobius"/>
    </source>
</evidence>
<dbReference type="Pfam" id="PF00005">
    <property type="entry name" value="ABC_tran"/>
    <property type="match status" value="1"/>
</dbReference>
<keyword evidence="7 9" id="KW-1133">Transmembrane helix</keyword>
<evidence type="ECO:0000313" key="12">
    <source>
        <dbReference type="Proteomes" id="UP000178870"/>
    </source>
</evidence>
<protein>
    <recommendedName>
        <fullName evidence="10">ABC transporter domain-containing protein</fullName>
    </recommendedName>
</protein>
<evidence type="ECO:0000256" key="6">
    <source>
        <dbReference type="ARBA" id="ARBA00022840"/>
    </source>
</evidence>
<sequence>MKKSLVYGLKALSLSWKANGIYSIIAIVGAVYDSTLYPFIQVFLLARALDLFSSDQPVTLSDLNWIIISYLVASVIKLTLKSITDVKEAYLQVRFEGYLDLQVSKKLTELDPATFENPEFQNLLAQIEGVTGSLQAHFMRFIGLINAVFKFATAAIVVSVTFPLFAPIILIATIPIYIVYDRFRISTWPFYVEKRSLVTRVTQYIKNLLSSDSTSKESIIFKTGGTLLSKIEKHQQIYFKDFDNINSPWTVKILLVKFIQFGAFIYTQYLNLSRVLAGTLSIGNFALIFQQSLNLTLGAEEILSMYSSMSARNKYIDKYFEFMNTPKAINSPTKPASLPQTPYPPVIEFKNVTFKYPKTQRSILKKFNLTINPGEKIALVGENGAGKTTIIKLLLRFYDPTEGEILINGVNIKELNLEEWHKLVGALFQDFIKYQFTFKENVYIGNLSKIDNEKLLREAIAKSGASAYVGKLPEGINQVVGKMFEKGIDLSGGQWQKLALARAFFRDAPLLILDEPTSAIDAKAEYEIFQNVQKLQKDKTVIIISHRFSTVRNADRILVLQGGKIIEEGNHKKLLAKDGLYAELFELQARGYK</sequence>
<dbReference type="GO" id="GO:0005886">
    <property type="term" value="C:plasma membrane"/>
    <property type="evidence" value="ECO:0007669"/>
    <property type="project" value="UniProtKB-SubCell"/>
</dbReference>
<dbReference type="InterPro" id="IPR036640">
    <property type="entry name" value="ABC1_TM_sf"/>
</dbReference>
<feature type="transmembrane region" description="Helical" evidence="9">
    <location>
        <begin position="21"/>
        <end position="43"/>
    </location>
</feature>
<dbReference type="AlphaFoldDB" id="A0A1F7Z115"/>
<evidence type="ECO:0000313" key="11">
    <source>
        <dbReference type="EMBL" id="OGM33242.1"/>
    </source>
</evidence>
<evidence type="ECO:0000256" key="3">
    <source>
        <dbReference type="ARBA" id="ARBA00022475"/>
    </source>
</evidence>
<comment type="subcellular location">
    <subcellularLocation>
        <location evidence="1">Cell membrane</location>
        <topology evidence="1">Multi-pass membrane protein</topology>
    </subcellularLocation>
</comment>
<dbReference type="GO" id="GO:0005524">
    <property type="term" value="F:ATP binding"/>
    <property type="evidence" value="ECO:0007669"/>
    <property type="project" value="UniProtKB-KW"/>
</dbReference>
<gene>
    <name evidence="11" type="ORF">A2803_00120</name>
</gene>
<organism evidence="11 12">
    <name type="scientific">Candidatus Woesebacteria bacterium RIFCSPHIGHO2_01_FULL_44_21</name>
    <dbReference type="NCBI Taxonomy" id="1802503"/>
    <lineage>
        <taxon>Bacteria</taxon>
        <taxon>Candidatus Woeseibacteriota</taxon>
    </lineage>
</organism>
<dbReference type="InterPro" id="IPR039421">
    <property type="entry name" value="Type_1_exporter"/>
</dbReference>
<dbReference type="InterPro" id="IPR027417">
    <property type="entry name" value="P-loop_NTPase"/>
</dbReference>
<feature type="transmembrane region" description="Helical" evidence="9">
    <location>
        <begin position="63"/>
        <end position="80"/>
    </location>
</feature>
<dbReference type="PROSITE" id="PS00211">
    <property type="entry name" value="ABC_TRANSPORTER_1"/>
    <property type="match status" value="1"/>
</dbReference>
<keyword evidence="5" id="KW-0547">Nucleotide-binding</keyword>
<evidence type="ECO:0000259" key="10">
    <source>
        <dbReference type="PROSITE" id="PS50893"/>
    </source>
</evidence>
<dbReference type="PANTHER" id="PTHR43394:SF1">
    <property type="entry name" value="ATP-BINDING CASSETTE SUB-FAMILY B MEMBER 10, MITOCHONDRIAL"/>
    <property type="match status" value="1"/>
</dbReference>
<dbReference type="GO" id="GO:0016887">
    <property type="term" value="F:ATP hydrolysis activity"/>
    <property type="evidence" value="ECO:0007669"/>
    <property type="project" value="InterPro"/>
</dbReference>
<dbReference type="SUPFAM" id="SSF90123">
    <property type="entry name" value="ABC transporter transmembrane region"/>
    <property type="match status" value="1"/>
</dbReference>
<evidence type="ECO:0000256" key="2">
    <source>
        <dbReference type="ARBA" id="ARBA00022448"/>
    </source>
</evidence>
<dbReference type="InterPro" id="IPR003593">
    <property type="entry name" value="AAA+_ATPase"/>
</dbReference>
<dbReference type="SMART" id="SM00382">
    <property type="entry name" value="AAA"/>
    <property type="match status" value="1"/>
</dbReference>
<proteinExistence type="predicted"/>
<keyword evidence="8 9" id="KW-0472">Membrane</keyword>
<reference evidence="11 12" key="1">
    <citation type="journal article" date="2016" name="Nat. Commun.">
        <title>Thousands of microbial genomes shed light on interconnected biogeochemical processes in an aquifer system.</title>
        <authorList>
            <person name="Anantharaman K."/>
            <person name="Brown C.T."/>
            <person name="Hug L.A."/>
            <person name="Sharon I."/>
            <person name="Castelle C.J."/>
            <person name="Probst A.J."/>
            <person name="Thomas B.C."/>
            <person name="Singh A."/>
            <person name="Wilkins M.J."/>
            <person name="Karaoz U."/>
            <person name="Brodie E.L."/>
            <person name="Williams K.H."/>
            <person name="Hubbard S.S."/>
            <person name="Banfield J.F."/>
        </authorList>
    </citation>
    <scope>NUCLEOTIDE SEQUENCE [LARGE SCALE GENOMIC DNA]</scope>
</reference>
<keyword evidence="6" id="KW-0067">ATP-binding</keyword>
<dbReference type="Gene3D" id="1.20.1560.10">
    <property type="entry name" value="ABC transporter type 1, transmembrane domain"/>
    <property type="match status" value="2"/>
</dbReference>